<organism evidence="1 2">
    <name type="scientific">Frondihabitans sucicola</name>
    <dbReference type="NCBI Taxonomy" id="1268041"/>
    <lineage>
        <taxon>Bacteria</taxon>
        <taxon>Bacillati</taxon>
        <taxon>Actinomycetota</taxon>
        <taxon>Actinomycetes</taxon>
        <taxon>Micrococcales</taxon>
        <taxon>Microbacteriaceae</taxon>
        <taxon>Frondihabitans</taxon>
    </lineage>
</organism>
<proteinExistence type="predicted"/>
<evidence type="ECO:0000313" key="1">
    <source>
        <dbReference type="EMBL" id="BDZ47913.1"/>
    </source>
</evidence>
<protein>
    <submittedName>
        <fullName evidence="1">Uncharacterized protein</fullName>
    </submittedName>
</protein>
<reference evidence="2" key="1">
    <citation type="journal article" date="2019" name="Int. J. Syst. Evol. Microbiol.">
        <title>The Global Catalogue of Microorganisms (GCM) 10K type strain sequencing project: providing services to taxonomists for standard genome sequencing and annotation.</title>
        <authorList>
            <consortium name="The Broad Institute Genomics Platform"/>
            <consortium name="The Broad Institute Genome Sequencing Center for Infectious Disease"/>
            <person name="Wu L."/>
            <person name="Ma J."/>
        </authorList>
    </citation>
    <scope>NUCLEOTIDE SEQUENCE [LARGE SCALE GENOMIC DNA]</scope>
    <source>
        <strain evidence="2">NBRC 108728</strain>
    </source>
</reference>
<evidence type="ECO:0000313" key="2">
    <source>
        <dbReference type="Proteomes" id="UP001321486"/>
    </source>
</evidence>
<dbReference type="EMBL" id="AP027732">
    <property type="protein sequence ID" value="BDZ47913.1"/>
    <property type="molecule type" value="Genomic_DNA"/>
</dbReference>
<accession>A0ABM8GHS8</accession>
<gene>
    <name evidence="1" type="ORF">GCM10025867_01540</name>
</gene>
<dbReference type="RefSeq" id="WP_286344981.1">
    <property type="nucleotide sequence ID" value="NZ_AP027732.1"/>
</dbReference>
<keyword evidence="2" id="KW-1185">Reference proteome</keyword>
<dbReference type="Proteomes" id="UP001321486">
    <property type="component" value="Chromosome"/>
</dbReference>
<sequence length="339" mass="36492">MPWAGSDPEKDPAASEQAAAAFWAMGEFMHPLAIPATRALQERYGLGLDRAWRDFEKAYDAQRDRFGHVVDPERDLHGMPAADIVTRRRSGASLSSVQAFRPGTPGYQHHVWQATLGPRAVVFSTHPGSADVVSRPNHWAGNGILPLVGQVDDVVIARYAIEGAHVEGAEVLPFTHAYLPRTEFDDTSEEDGWTFASTSDGVVGLWCSRPTRRIDDSELRADDGDAVWVAVIGDGPLQNFAATWSNRTPSVVGDEVHVAAPGGDIALVGTGRPGDPSALTVAGVPVPFGNHPRFLGAGLDVPQGSLRWRREGRDPVDVDLEITAAWLPARVPAHETLAS</sequence>
<name>A0ABM8GHS8_9MICO</name>